<evidence type="ECO:0000256" key="1">
    <source>
        <dbReference type="SAM" id="MobiDB-lite"/>
    </source>
</evidence>
<dbReference type="GO" id="GO:0004402">
    <property type="term" value="F:histone acetyltransferase activity"/>
    <property type="evidence" value="ECO:0007669"/>
    <property type="project" value="TreeGrafter"/>
</dbReference>
<sequence>MATLSRSSRRPEDNALHHHHHIVGRPTATHHHLMATSAARANTAAAALATQTKISSLEARADASSGPSMRPIATPMISQEKVRNGIQHELDRLQPASADAKPEGRKLRSQETIRFKSELSTYFPEYDEVIGNDPKQSHLLNLETPIIIVESAHPLLETSETAKTNARKRPLKEQASHDTGSLTDNLNIVQHYGDALFDDLYDSQRIDFGFLEARLKKKLPEDPLLDTYYEPTHKKAERTEKSIRNRERGVPSMSVIASSGCLMASKAMTGLGSWAILDKFRRWTLEEKRRKLDRERKEAEQSEPQPASGMLRSGSSAPRAEDEPSGAGDDASVVSDPNSDVDASIAKQLQEEALARAQASSETKQPAKRLRGKAAAAKPTTASTSKTSAARKPAEPVATKPPKEFTSFFKKKHERDAALSRGRRSGRKILAWGLPLPDMPEAEFDLLTISKISRVLIRAA</sequence>
<keyword evidence="4" id="KW-1185">Reference proteome</keyword>
<gene>
    <name evidence="3" type="ORF">PPNO1_LOCUS8885</name>
</gene>
<comment type="caution">
    <text evidence="3">The sequence shown here is derived from an EMBL/GenBank/DDBJ whole genome shotgun (WGS) entry which is preliminary data.</text>
</comment>
<feature type="compositionally biased region" description="Low complexity" evidence="1">
    <location>
        <begin position="373"/>
        <end position="391"/>
    </location>
</feature>
<dbReference type="Proteomes" id="UP000838763">
    <property type="component" value="Unassembled WGS sequence"/>
</dbReference>
<feature type="compositionally biased region" description="Basic and acidic residues" evidence="1">
    <location>
        <begin position="291"/>
        <end position="300"/>
    </location>
</feature>
<evidence type="ECO:0000313" key="4">
    <source>
        <dbReference type="Proteomes" id="UP000838763"/>
    </source>
</evidence>
<dbReference type="OrthoDB" id="1938992at2759"/>
<dbReference type="EMBL" id="CALLCH030000019">
    <property type="protein sequence ID" value="CAI4219318.1"/>
    <property type="molecule type" value="Genomic_DNA"/>
</dbReference>
<feature type="domain" description="Something about silencing protein 4" evidence="2">
    <location>
        <begin position="222"/>
        <end position="248"/>
    </location>
</feature>
<dbReference type="InterPro" id="IPR029184">
    <property type="entry name" value="Sas4_dom"/>
</dbReference>
<organism evidence="3 4">
    <name type="scientific">Parascedosporium putredinis</name>
    <dbReference type="NCBI Taxonomy" id="1442378"/>
    <lineage>
        <taxon>Eukaryota</taxon>
        <taxon>Fungi</taxon>
        <taxon>Dikarya</taxon>
        <taxon>Ascomycota</taxon>
        <taxon>Pezizomycotina</taxon>
        <taxon>Sordariomycetes</taxon>
        <taxon>Hypocreomycetidae</taxon>
        <taxon>Microascales</taxon>
        <taxon>Microascaceae</taxon>
        <taxon>Parascedosporium</taxon>
    </lineage>
</organism>
<dbReference type="PANTHER" id="PTHR38422:SF1">
    <property type="entry name" value="SOMETHING ABOUT SILENCING PROTEIN 4"/>
    <property type="match status" value="1"/>
</dbReference>
<feature type="region of interest" description="Disordered" evidence="1">
    <location>
        <begin position="291"/>
        <end position="422"/>
    </location>
</feature>
<name>A0A9P1HB04_9PEZI</name>
<dbReference type="PANTHER" id="PTHR38422">
    <property type="entry name" value="SOMETHING ABOUT SILENCING PROTEIN 4"/>
    <property type="match status" value="1"/>
</dbReference>
<evidence type="ECO:0000313" key="3">
    <source>
        <dbReference type="EMBL" id="CAI4219318.1"/>
    </source>
</evidence>
<accession>A0A9P1HB04</accession>
<reference evidence="3" key="1">
    <citation type="submission" date="2022-11" db="EMBL/GenBank/DDBJ databases">
        <authorList>
            <person name="Scott C."/>
            <person name="Bruce N."/>
        </authorList>
    </citation>
    <scope>NUCLEOTIDE SEQUENCE</scope>
</reference>
<dbReference type="InterPro" id="IPR038988">
    <property type="entry name" value="Sas4"/>
</dbReference>
<proteinExistence type="predicted"/>
<dbReference type="Pfam" id="PF15460">
    <property type="entry name" value="SAS4"/>
    <property type="match status" value="1"/>
</dbReference>
<evidence type="ECO:0000259" key="2">
    <source>
        <dbReference type="Pfam" id="PF15460"/>
    </source>
</evidence>
<dbReference type="AlphaFoldDB" id="A0A9P1HB04"/>
<protein>
    <recommendedName>
        <fullName evidence="2">Something about silencing protein 4 domain-containing protein</fullName>
    </recommendedName>
</protein>
<dbReference type="GO" id="GO:0033255">
    <property type="term" value="C:SAS acetyltransferase complex"/>
    <property type="evidence" value="ECO:0007669"/>
    <property type="project" value="InterPro"/>
</dbReference>
<feature type="region of interest" description="Disordered" evidence="1">
    <location>
        <begin position="159"/>
        <end position="180"/>
    </location>
</feature>